<evidence type="ECO:0000256" key="9">
    <source>
        <dbReference type="ARBA" id="ARBA00023242"/>
    </source>
</evidence>
<dbReference type="InterPro" id="IPR001356">
    <property type="entry name" value="HD"/>
</dbReference>
<dbReference type="AlphaFoldDB" id="A0A9D3N3I8"/>
<dbReference type="InterPro" id="IPR009057">
    <property type="entry name" value="Homeodomain-like_sf"/>
</dbReference>
<gene>
    <name evidence="15" type="ORF">KOW79_020792</name>
</gene>
<comment type="similarity">
    <text evidence="3">Belongs to the CENP-K/MCM22 family.</text>
</comment>
<dbReference type="Pfam" id="PF00046">
    <property type="entry name" value="Homeodomain"/>
    <property type="match status" value="1"/>
</dbReference>
<dbReference type="PROSITE" id="PS00027">
    <property type="entry name" value="HOMEOBOX_1"/>
    <property type="match status" value="1"/>
</dbReference>
<feature type="coiled-coil region" evidence="13">
    <location>
        <begin position="159"/>
        <end position="186"/>
    </location>
</feature>
<evidence type="ECO:0000259" key="14">
    <source>
        <dbReference type="PROSITE" id="PS50071"/>
    </source>
</evidence>
<feature type="domain" description="Homeobox" evidence="14">
    <location>
        <begin position="112"/>
        <end position="172"/>
    </location>
</feature>
<evidence type="ECO:0000256" key="8">
    <source>
        <dbReference type="ARBA" id="ARBA00023155"/>
    </source>
</evidence>
<keyword evidence="7 11" id="KW-0238">DNA-binding</keyword>
<evidence type="ECO:0000256" key="1">
    <source>
        <dbReference type="ARBA" id="ARBA00004123"/>
    </source>
</evidence>
<dbReference type="PANTHER" id="PTHR14401">
    <property type="entry name" value="CENTROMERE PROTEIN K"/>
    <property type="match status" value="1"/>
</dbReference>
<evidence type="ECO:0000256" key="10">
    <source>
        <dbReference type="ARBA" id="ARBA00023328"/>
    </source>
</evidence>
<evidence type="ECO:0000256" key="6">
    <source>
        <dbReference type="ARBA" id="ARBA00023054"/>
    </source>
</evidence>
<dbReference type="InterPro" id="IPR017970">
    <property type="entry name" value="Homeobox_CS"/>
</dbReference>
<evidence type="ECO:0000256" key="11">
    <source>
        <dbReference type="PROSITE-ProRule" id="PRU00108"/>
    </source>
</evidence>
<dbReference type="GO" id="GO:0051382">
    <property type="term" value="P:kinetochore assembly"/>
    <property type="evidence" value="ECO:0007669"/>
    <property type="project" value="InterPro"/>
</dbReference>
<dbReference type="Proteomes" id="UP000824219">
    <property type="component" value="Linkage Group LG26"/>
</dbReference>
<evidence type="ECO:0000313" key="16">
    <source>
        <dbReference type="Proteomes" id="UP000824219"/>
    </source>
</evidence>
<proteinExistence type="inferred from homology"/>
<dbReference type="PROSITE" id="PS50071">
    <property type="entry name" value="HOMEOBOX_2"/>
    <property type="match status" value="1"/>
</dbReference>
<dbReference type="FunFam" id="1.10.10.60:FF:000098">
    <property type="entry name" value="Transcription factor LBX1"/>
    <property type="match status" value="1"/>
</dbReference>
<dbReference type="EMBL" id="JAHKSW010000026">
    <property type="protein sequence ID" value="KAG7315926.1"/>
    <property type="molecule type" value="Genomic_DNA"/>
</dbReference>
<evidence type="ECO:0000256" key="5">
    <source>
        <dbReference type="ARBA" id="ARBA00022473"/>
    </source>
</evidence>
<dbReference type="GO" id="GO:0000775">
    <property type="term" value="C:chromosome, centromeric region"/>
    <property type="evidence" value="ECO:0007669"/>
    <property type="project" value="UniProtKB-SubCell"/>
</dbReference>
<accession>A0A9D3N3I8</accession>
<keyword evidence="10" id="KW-0137">Centromere</keyword>
<reference evidence="15 16" key="1">
    <citation type="submission" date="2021-06" db="EMBL/GenBank/DDBJ databases">
        <title>Chromosome-level genome assembly of the red-tail catfish (Hemibagrus wyckioides).</title>
        <authorList>
            <person name="Shao F."/>
        </authorList>
    </citation>
    <scope>NUCLEOTIDE SEQUENCE [LARGE SCALE GENOMIC DNA]</scope>
    <source>
        <strain evidence="15">EC202008001</strain>
        <tissue evidence="15">Blood</tissue>
    </source>
</reference>
<dbReference type="CDD" id="cd00086">
    <property type="entry name" value="homeodomain"/>
    <property type="match status" value="1"/>
</dbReference>
<dbReference type="Gene3D" id="1.10.10.60">
    <property type="entry name" value="Homeodomain-like"/>
    <property type="match status" value="1"/>
</dbReference>
<dbReference type="GO" id="GO:0005634">
    <property type="term" value="C:nucleus"/>
    <property type="evidence" value="ECO:0007669"/>
    <property type="project" value="UniProtKB-SubCell"/>
</dbReference>
<name>A0A9D3N3I8_9TELE</name>
<evidence type="ECO:0000256" key="2">
    <source>
        <dbReference type="ARBA" id="ARBA00004584"/>
    </source>
</evidence>
<dbReference type="SUPFAM" id="SSF46689">
    <property type="entry name" value="Homeodomain-like"/>
    <property type="match status" value="1"/>
</dbReference>
<feature type="coiled-coil region" evidence="13">
    <location>
        <begin position="329"/>
        <end position="356"/>
    </location>
</feature>
<evidence type="ECO:0000256" key="7">
    <source>
        <dbReference type="ARBA" id="ARBA00023125"/>
    </source>
</evidence>
<keyword evidence="6 13" id="KW-0175">Coiled coil</keyword>
<organism evidence="15 16">
    <name type="scientific">Hemibagrus wyckioides</name>
    <dbReference type="NCBI Taxonomy" id="337641"/>
    <lineage>
        <taxon>Eukaryota</taxon>
        <taxon>Metazoa</taxon>
        <taxon>Chordata</taxon>
        <taxon>Craniata</taxon>
        <taxon>Vertebrata</taxon>
        <taxon>Euteleostomi</taxon>
        <taxon>Actinopterygii</taxon>
        <taxon>Neopterygii</taxon>
        <taxon>Teleostei</taxon>
        <taxon>Ostariophysi</taxon>
        <taxon>Siluriformes</taxon>
        <taxon>Bagridae</taxon>
        <taxon>Hemibagrus</taxon>
    </lineage>
</organism>
<dbReference type="OrthoDB" id="9445768at2759"/>
<keyword evidence="16" id="KW-1185">Reference proteome</keyword>
<comment type="caution">
    <text evidence="15">The sequence shown here is derived from an EMBL/GenBank/DDBJ whole genome shotgun (WGS) entry which is preliminary data.</text>
</comment>
<evidence type="ECO:0000256" key="13">
    <source>
        <dbReference type="SAM" id="Coils"/>
    </source>
</evidence>
<evidence type="ECO:0000256" key="12">
    <source>
        <dbReference type="RuleBase" id="RU000682"/>
    </source>
</evidence>
<evidence type="ECO:0000256" key="4">
    <source>
        <dbReference type="ARBA" id="ARBA00022454"/>
    </source>
</evidence>
<dbReference type="GO" id="GO:0000981">
    <property type="term" value="F:DNA-binding transcription factor activity, RNA polymerase II-specific"/>
    <property type="evidence" value="ECO:0007669"/>
    <property type="project" value="InterPro"/>
</dbReference>
<keyword evidence="4" id="KW-0158">Chromosome</keyword>
<keyword evidence="5" id="KW-0217">Developmental protein</keyword>
<dbReference type="PANTHER" id="PTHR14401:SF6">
    <property type="entry name" value="CENTROMERE PROTEIN K"/>
    <property type="match status" value="1"/>
</dbReference>
<protein>
    <recommendedName>
        <fullName evidence="14">Homeobox domain-containing protein</fullName>
    </recommendedName>
</protein>
<comment type="subcellular location">
    <subcellularLocation>
        <location evidence="2">Chromosome</location>
        <location evidence="2">Centromere</location>
    </subcellularLocation>
    <subcellularLocation>
        <location evidence="1 11 12">Nucleus</location>
    </subcellularLocation>
</comment>
<sequence length="471" mass="52996">MPSAKVNMNKVMREGCGPNSLERLPPPASCNKPLTPFSIADILGKPSGGPRPYLSSPVHVNRRVTAPVSQTSPLCALQELTSKTFRGLELGVLQAAESRDGLRVFGQRSNPKKRRKSRTAFTHHQIYELEKRFLRQKYLSPVDRDQVAQQLALTNAQVITWFQNRRAKLKRDMEELKADVESARAVGAVPLEETAALGGTSGMEQEVEAAEAPLLSSGCSEAVRAELLDECEEHFEVLQKLQNEIVSADEGSGDGESTEAMNRLNAIMTELEQWQEMEPKLLSTNPDILLTIGQEELQRHNSQLKMVLSCSQARRDALKDLLQREQAWLEEKKEVLSAVTERVVMLREENEKLSEHSILQDMKRKITKVKDYHSTLMETLSDMLAEHFPLPGQSAVGTKKKKGTVPDYGQNLISLSEILEQLTNKTLETPHDAYVTIDDSFWPPYIEMLLRNGIAVRHPEDCNKIRLEVFH</sequence>
<keyword evidence="8 11" id="KW-0371">Homeobox</keyword>
<dbReference type="InterPro" id="IPR020993">
    <property type="entry name" value="Centromere_CenpK"/>
</dbReference>
<keyword evidence="9 11" id="KW-0539">Nucleus</keyword>
<evidence type="ECO:0000256" key="3">
    <source>
        <dbReference type="ARBA" id="ARBA00005795"/>
    </source>
</evidence>
<feature type="DNA-binding region" description="Homeobox" evidence="11">
    <location>
        <begin position="114"/>
        <end position="173"/>
    </location>
</feature>
<dbReference type="GO" id="GO:0000070">
    <property type="term" value="P:mitotic sister chromatid segregation"/>
    <property type="evidence" value="ECO:0007669"/>
    <property type="project" value="TreeGrafter"/>
</dbReference>
<evidence type="ECO:0000313" key="15">
    <source>
        <dbReference type="EMBL" id="KAG7315926.1"/>
    </source>
</evidence>
<dbReference type="GO" id="GO:0003677">
    <property type="term" value="F:DNA binding"/>
    <property type="evidence" value="ECO:0007669"/>
    <property type="project" value="UniProtKB-UniRule"/>
</dbReference>
<dbReference type="SMART" id="SM00389">
    <property type="entry name" value="HOX"/>
    <property type="match status" value="1"/>
</dbReference>
<dbReference type="Pfam" id="PF11802">
    <property type="entry name" value="CENP-K"/>
    <property type="match status" value="1"/>
</dbReference>